<evidence type="ECO:0000256" key="4">
    <source>
        <dbReference type="SAM" id="Phobius"/>
    </source>
</evidence>
<accession>A0A4R7UXW5</accession>
<dbReference type="SUPFAM" id="SSF55874">
    <property type="entry name" value="ATPase domain of HSP90 chaperone/DNA topoisomerase II/histidine kinase"/>
    <property type="match status" value="1"/>
</dbReference>
<feature type="transmembrane region" description="Helical" evidence="4">
    <location>
        <begin position="92"/>
        <end position="109"/>
    </location>
</feature>
<proteinExistence type="predicted"/>
<feature type="domain" description="Histidine kinase/HSP90-like ATPase" evidence="5">
    <location>
        <begin position="328"/>
        <end position="422"/>
    </location>
</feature>
<keyword evidence="2" id="KW-0418">Kinase</keyword>
<reference evidence="6 7" key="1">
    <citation type="submission" date="2019-03" db="EMBL/GenBank/DDBJ databases">
        <title>Genomic Encyclopedia of Archaeal and Bacterial Type Strains, Phase II (KMG-II): from individual species to whole genera.</title>
        <authorList>
            <person name="Goeker M."/>
        </authorList>
    </citation>
    <scope>NUCLEOTIDE SEQUENCE [LARGE SCALE GENOMIC DNA]</scope>
    <source>
        <strain evidence="6 7">DSM 45499</strain>
    </source>
</reference>
<dbReference type="OrthoDB" id="3534856at2"/>
<dbReference type="GO" id="GO:0016301">
    <property type="term" value="F:kinase activity"/>
    <property type="evidence" value="ECO:0007669"/>
    <property type="project" value="UniProtKB-KW"/>
</dbReference>
<dbReference type="InterPro" id="IPR036890">
    <property type="entry name" value="HATPase_C_sf"/>
</dbReference>
<dbReference type="PANTHER" id="PTHR24421:SF61">
    <property type="entry name" value="OXYGEN SENSOR HISTIDINE KINASE NREB"/>
    <property type="match status" value="1"/>
</dbReference>
<feature type="transmembrane region" description="Helical" evidence="4">
    <location>
        <begin position="164"/>
        <end position="184"/>
    </location>
</feature>
<evidence type="ECO:0000259" key="5">
    <source>
        <dbReference type="SMART" id="SM00387"/>
    </source>
</evidence>
<comment type="caution">
    <text evidence="6">The sequence shown here is derived from an EMBL/GenBank/DDBJ whole genome shotgun (WGS) entry which is preliminary data.</text>
</comment>
<feature type="transmembrane region" description="Helical" evidence="4">
    <location>
        <begin position="115"/>
        <end position="132"/>
    </location>
</feature>
<gene>
    <name evidence="6" type="ORF">CLV71_12050</name>
</gene>
<keyword evidence="4" id="KW-0812">Transmembrane</keyword>
<dbReference type="CDD" id="cd16917">
    <property type="entry name" value="HATPase_UhpB-NarQ-NarX-like"/>
    <property type="match status" value="1"/>
</dbReference>
<dbReference type="InterPro" id="IPR007168">
    <property type="entry name" value="Phageshock_PspC_N"/>
</dbReference>
<dbReference type="EMBL" id="SOCP01000020">
    <property type="protein sequence ID" value="TDV41360.1"/>
    <property type="molecule type" value="Genomic_DNA"/>
</dbReference>
<dbReference type="Pfam" id="PF04024">
    <property type="entry name" value="PspC"/>
    <property type="match status" value="1"/>
</dbReference>
<dbReference type="InterPro" id="IPR050482">
    <property type="entry name" value="Sensor_HK_TwoCompSys"/>
</dbReference>
<keyword evidence="7" id="KW-1185">Reference proteome</keyword>
<sequence>MVDADLERVVRDQTDDDVKLRRRRSGRAVAGVAGGLSDHLGMSVLWVRVAFAVLAAFGGAGVMAYGLLWVFVPQNRNESKPTEVSTREKQQARGLLAMGVGLAVGVGALSGMLNGWVAGGIAVTLVGAALVWREADEQQRQRWKGSGVVGAVIGQGGRSAAVRILTGAVLVITGIAVFLARSVGLDQMQFALLAVIAALGGVAVLTVPFWLRLVRDLGEERTKRIRTEERAEIAAHLHDSVLQTLALIQKQAEAPREVLRLARGQERQLRGWLYGPSGYGGGIRAAGEGSQTGPEVLSEAIARACGEVEDQFAIKVQHVVVGDCPLDEKLTGLVYAAREATVNAAKHAEVGEVSVYAEVEPDSVEIFVRDRGKGFDPSAVPEDRHGLADSIRGRMERNGGELRLRTAPGEGTEVHLRMPRQTVASK</sequence>
<feature type="transmembrane region" description="Helical" evidence="4">
    <location>
        <begin position="45"/>
        <end position="71"/>
    </location>
</feature>
<keyword evidence="4" id="KW-0472">Membrane</keyword>
<evidence type="ECO:0000313" key="7">
    <source>
        <dbReference type="Proteomes" id="UP000294927"/>
    </source>
</evidence>
<dbReference type="InterPro" id="IPR003594">
    <property type="entry name" value="HATPase_dom"/>
</dbReference>
<evidence type="ECO:0000256" key="3">
    <source>
        <dbReference type="ARBA" id="ARBA00023012"/>
    </source>
</evidence>
<evidence type="ECO:0000256" key="2">
    <source>
        <dbReference type="ARBA" id="ARBA00022777"/>
    </source>
</evidence>
<dbReference type="SMART" id="SM00387">
    <property type="entry name" value="HATPase_c"/>
    <property type="match status" value="1"/>
</dbReference>
<feature type="transmembrane region" description="Helical" evidence="4">
    <location>
        <begin position="190"/>
        <end position="214"/>
    </location>
</feature>
<dbReference type="Pfam" id="PF02518">
    <property type="entry name" value="HATPase_c"/>
    <property type="match status" value="1"/>
</dbReference>
<dbReference type="PANTHER" id="PTHR24421">
    <property type="entry name" value="NITRATE/NITRITE SENSOR PROTEIN NARX-RELATED"/>
    <property type="match status" value="1"/>
</dbReference>
<protein>
    <submittedName>
        <fullName evidence="6">Phage shock protein C (PspC) family protein</fullName>
    </submittedName>
</protein>
<dbReference type="GO" id="GO:0000160">
    <property type="term" value="P:phosphorelay signal transduction system"/>
    <property type="evidence" value="ECO:0007669"/>
    <property type="project" value="UniProtKB-KW"/>
</dbReference>
<keyword evidence="3" id="KW-0902">Two-component regulatory system</keyword>
<keyword evidence="4" id="KW-1133">Transmembrane helix</keyword>
<evidence type="ECO:0000256" key="1">
    <source>
        <dbReference type="ARBA" id="ARBA00022679"/>
    </source>
</evidence>
<organism evidence="6 7">
    <name type="scientific">Actinophytocola oryzae</name>
    <dbReference type="NCBI Taxonomy" id="502181"/>
    <lineage>
        <taxon>Bacteria</taxon>
        <taxon>Bacillati</taxon>
        <taxon>Actinomycetota</taxon>
        <taxon>Actinomycetes</taxon>
        <taxon>Pseudonocardiales</taxon>
        <taxon>Pseudonocardiaceae</taxon>
    </lineage>
</organism>
<dbReference type="AlphaFoldDB" id="A0A4R7UXW5"/>
<evidence type="ECO:0000313" key="6">
    <source>
        <dbReference type="EMBL" id="TDV41360.1"/>
    </source>
</evidence>
<dbReference type="Gene3D" id="1.20.5.1930">
    <property type="match status" value="1"/>
</dbReference>
<keyword evidence="1" id="KW-0808">Transferase</keyword>
<name>A0A4R7UXW5_9PSEU</name>
<dbReference type="Proteomes" id="UP000294927">
    <property type="component" value="Unassembled WGS sequence"/>
</dbReference>
<dbReference type="Gene3D" id="3.30.565.10">
    <property type="entry name" value="Histidine kinase-like ATPase, C-terminal domain"/>
    <property type="match status" value="1"/>
</dbReference>
<dbReference type="RefSeq" id="WP_133907864.1">
    <property type="nucleotide sequence ID" value="NZ_SOCP01000020.1"/>
</dbReference>